<dbReference type="STRING" id="31246.A0A183PUR6"/>
<protein>
    <submittedName>
        <fullName evidence="2">Uncharacterized protein</fullName>
    </submittedName>
</protein>
<dbReference type="GO" id="GO:0006325">
    <property type="term" value="P:chromatin organization"/>
    <property type="evidence" value="ECO:0007669"/>
    <property type="project" value="UniProtKB-KW"/>
</dbReference>
<keyword evidence="3" id="KW-1185">Reference proteome</keyword>
<name>A0A183PUR6_9TREM</name>
<feature type="non-terminal residue" evidence="2">
    <location>
        <position position="1"/>
    </location>
</feature>
<dbReference type="CDD" id="cd10529">
    <property type="entry name" value="SET_SETD5-like"/>
    <property type="match status" value="1"/>
</dbReference>
<dbReference type="PANTHER" id="PTHR46462">
    <property type="entry name" value="UPSET, ISOFORM A"/>
    <property type="match status" value="1"/>
</dbReference>
<gene>
    <name evidence="2" type="ORF">SMTD_LOCUS18102</name>
</gene>
<dbReference type="GO" id="GO:0070210">
    <property type="term" value="C:Rpd3L-Expanded complex"/>
    <property type="evidence" value="ECO:0007669"/>
    <property type="project" value="TreeGrafter"/>
</dbReference>
<dbReference type="Gene3D" id="2.170.270.10">
    <property type="entry name" value="SET domain"/>
    <property type="match status" value="1"/>
</dbReference>
<organism evidence="2 3">
    <name type="scientific">Schistosoma mattheei</name>
    <dbReference type="NCBI Taxonomy" id="31246"/>
    <lineage>
        <taxon>Eukaryota</taxon>
        <taxon>Metazoa</taxon>
        <taxon>Spiralia</taxon>
        <taxon>Lophotrochozoa</taxon>
        <taxon>Platyhelminthes</taxon>
        <taxon>Trematoda</taxon>
        <taxon>Digenea</taxon>
        <taxon>Strigeidida</taxon>
        <taxon>Schistosomatoidea</taxon>
        <taxon>Schistosomatidae</taxon>
        <taxon>Schistosoma</taxon>
    </lineage>
</organism>
<dbReference type="InterPro" id="IPR001214">
    <property type="entry name" value="SET_dom"/>
</dbReference>
<evidence type="ECO:0000313" key="3">
    <source>
        <dbReference type="Proteomes" id="UP000269396"/>
    </source>
</evidence>
<sequence>SASVERNHKIPPACLTRSSLCRVVLFDHNDKGLEASIRLAPNEVVTEVRGHFLLMEEYEHYVDPVSDYNRYVMFYRGFGDRTVVIDSSQYGNSARFVRRSCIPNCRMVEWIIKTSTFEWKHGVHCTDWMQRDNLNFADDPAFPSHTQQKMQIKTNNIAARDRSFYLDAVVRLAYRDHSIELFWQEHMFL</sequence>
<keyword evidence="1" id="KW-0156">Chromatin regulator</keyword>
<dbReference type="GO" id="GO:0034967">
    <property type="term" value="C:Set3 complex"/>
    <property type="evidence" value="ECO:0007669"/>
    <property type="project" value="TreeGrafter"/>
</dbReference>
<dbReference type="EMBL" id="UZAL01039868">
    <property type="protein sequence ID" value="VDP76143.1"/>
    <property type="molecule type" value="Genomic_DNA"/>
</dbReference>
<accession>A0A183PUR6</accession>
<dbReference type="Pfam" id="PF00856">
    <property type="entry name" value="SET"/>
    <property type="match status" value="1"/>
</dbReference>
<proteinExistence type="predicted"/>
<dbReference type="GO" id="GO:0006355">
    <property type="term" value="P:regulation of DNA-templated transcription"/>
    <property type="evidence" value="ECO:0007669"/>
    <property type="project" value="TreeGrafter"/>
</dbReference>
<reference evidence="2 3" key="1">
    <citation type="submission" date="2018-11" db="EMBL/GenBank/DDBJ databases">
        <authorList>
            <consortium name="Pathogen Informatics"/>
        </authorList>
    </citation>
    <scope>NUCLEOTIDE SEQUENCE [LARGE SCALE GENOMIC DNA]</scope>
    <source>
        <strain>Denwood</strain>
        <strain evidence="3">Zambia</strain>
    </source>
</reference>
<dbReference type="PANTHER" id="PTHR46462:SF3">
    <property type="entry name" value="UPSET, ISOFORM A"/>
    <property type="match status" value="1"/>
</dbReference>
<dbReference type="SUPFAM" id="SSF82199">
    <property type="entry name" value="SET domain"/>
    <property type="match status" value="1"/>
</dbReference>
<evidence type="ECO:0000313" key="2">
    <source>
        <dbReference type="EMBL" id="VDP76143.1"/>
    </source>
</evidence>
<dbReference type="Proteomes" id="UP000269396">
    <property type="component" value="Unassembled WGS sequence"/>
</dbReference>
<dbReference type="AlphaFoldDB" id="A0A183PUR6"/>
<dbReference type="InterPro" id="IPR046341">
    <property type="entry name" value="SET_dom_sf"/>
</dbReference>
<evidence type="ECO:0000256" key="1">
    <source>
        <dbReference type="ARBA" id="ARBA00022853"/>
    </source>
</evidence>